<dbReference type="Proteomes" id="UP000694892">
    <property type="component" value="Chromosome 1S"/>
</dbReference>
<dbReference type="EMBL" id="CM004467">
    <property type="protein sequence ID" value="OCT96528.1"/>
    <property type="molecule type" value="Genomic_DNA"/>
</dbReference>
<organism evidence="1 2">
    <name type="scientific">Xenopus laevis</name>
    <name type="common">African clawed frog</name>
    <dbReference type="NCBI Taxonomy" id="8355"/>
    <lineage>
        <taxon>Eukaryota</taxon>
        <taxon>Metazoa</taxon>
        <taxon>Chordata</taxon>
        <taxon>Craniata</taxon>
        <taxon>Vertebrata</taxon>
        <taxon>Euteleostomi</taxon>
        <taxon>Amphibia</taxon>
        <taxon>Batrachia</taxon>
        <taxon>Anura</taxon>
        <taxon>Pipoidea</taxon>
        <taxon>Pipidae</taxon>
        <taxon>Xenopodinae</taxon>
        <taxon>Xenopus</taxon>
        <taxon>Xenopus</taxon>
    </lineage>
</organism>
<evidence type="ECO:0000313" key="1">
    <source>
        <dbReference type="EMBL" id="OCT96528.1"/>
    </source>
</evidence>
<name>A0A974I047_XENLA</name>
<gene>
    <name evidence="1" type="ORF">XELAEV_18008732mg</name>
</gene>
<proteinExistence type="predicted"/>
<accession>A0A974I047</accession>
<evidence type="ECO:0000313" key="2">
    <source>
        <dbReference type="Proteomes" id="UP000694892"/>
    </source>
</evidence>
<protein>
    <submittedName>
        <fullName evidence="1">Uncharacterized protein</fullName>
    </submittedName>
</protein>
<sequence length="66" mass="7325">MIPAAPHLQHSMSAADAHPITSRGYKTTHRLLLSFWPNVSNWSHMTVQTHGNVSLVSEKHGKLAQL</sequence>
<dbReference type="AlphaFoldDB" id="A0A974I047"/>
<reference evidence="2" key="1">
    <citation type="journal article" date="2016" name="Nature">
        <title>Genome evolution in the allotetraploid frog Xenopus laevis.</title>
        <authorList>
            <person name="Session A.M."/>
            <person name="Uno Y."/>
            <person name="Kwon T."/>
            <person name="Chapman J.A."/>
            <person name="Toyoda A."/>
            <person name="Takahashi S."/>
            <person name="Fukui A."/>
            <person name="Hikosaka A."/>
            <person name="Suzuki A."/>
            <person name="Kondo M."/>
            <person name="van Heeringen S.J."/>
            <person name="Quigley I."/>
            <person name="Heinz S."/>
            <person name="Ogino H."/>
            <person name="Ochi H."/>
            <person name="Hellsten U."/>
            <person name="Lyons J.B."/>
            <person name="Simakov O."/>
            <person name="Putnam N."/>
            <person name="Stites J."/>
            <person name="Kuroki Y."/>
            <person name="Tanaka T."/>
            <person name="Michiue T."/>
            <person name="Watanabe M."/>
            <person name="Bogdanovic O."/>
            <person name="Lister R."/>
            <person name="Georgiou G."/>
            <person name="Paranjpe S.S."/>
            <person name="van Kruijsbergen I."/>
            <person name="Shu S."/>
            <person name="Carlson J."/>
            <person name="Kinoshita T."/>
            <person name="Ohta Y."/>
            <person name="Mawaribuchi S."/>
            <person name="Jenkins J."/>
            <person name="Grimwood J."/>
            <person name="Schmutz J."/>
            <person name="Mitros T."/>
            <person name="Mozaffari S.V."/>
            <person name="Suzuki Y."/>
            <person name="Haramoto Y."/>
            <person name="Yamamoto T.S."/>
            <person name="Takagi C."/>
            <person name="Heald R."/>
            <person name="Miller K."/>
            <person name="Haudenschild C."/>
            <person name="Kitzman J."/>
            <person name="Nakayama T."/>
            <person name="Izutsu Y."/>
            <person name="Robert J."/>
            <person name="Fortriede J."/>
            <person name="Burns K."/>
            <person name="Lotay V."/>
            <person name="Karimi K."/>
            <person name="Yasuoka Y."/>
            <person name="Dichmann D.S."/>
            <person name="Flajnik M.F."/>
            <person name="Houston D.W."/>
            <person name="Shendure J."/>
            <person name="DuPasquier L."/>
            <person name="Vize P.D."/>
            <person name="Zorn A.M."/>
            <person name="Ito M."/>
            <person name="Marcotte E.M."/>
            <person name="Wallingford J.B."/>
            <person name="Ito Y."/>
            <person name="Asashima M."/>
            <person name="Ueno N."/>
            <person name="Matsuda Y."/>
            <person name="Veenstra G.J."/>
            <person name="Fujiyama A."/>
            <person name="Harland R.M."/>
            <person name="Taira M."/>
            <person name="Rokhsar D.S."/>
        </authorList>
    </citation>
    <scope>NUCLEOTIDE SEQUENCE [LARGE SCALE GENOMIC DNA]</scope>
    <source>
        <strain evidence="2">J</strain>
    </source>
</reference>